<dbReference type="AlphaFoldDB" id="A0A1H2H808"/>
<dbReference type="RefSeq" id="WP_074852740.1">
    <property type="nucleotide sequence ID" value="NZ_FNLM01000034.1"/>
</dbReference>
<reference evidence="2 3" key="1">
    <citation type="submission" date="2016-10" db="EMBL/GenBank/DDBJ databases">
        <authorList>
            <person name="de Groot N.N."/>
        </authorList>
    </citation>
    <scope>NUCLEOTIDE SEQUENCE [LARGE SCALE GENOMIC DNA]</scope>
    <source>
        <strain evidence="2 3">DSM 44215</strain>
    </source>
</reference>
<dbReference type="OrthoDB" id="2014935at2"/>
<feature type="transmembrane region" description="Helical" evidence="1">
    <location>
        <begin position="341"/>
        <end position="362"/>
    </location>
</feature>
<dbReference type="Proteomes" id="UP000183180">
    <property type="component" value="Unassembled WGS sequence"/>
</dbReference>
<accession>A0A1H2H808</accession>
<feature type="transmembrane region" description="Helical" evidence="1">
    <location>
        <begin position="296"/>
        <end position="314"/>
    </location>
</feature>
<proteinExistence type="predicted"/>
<feature type="transmembrane region" description="Helical" evidence="1">
    <location>
        <begin position="194"/>
        <end position="218"/>
    </location>
</feature>
<sequence length="530" mass="55423">MASASTVGTRPLLHASLRHEGRSFAPWILLPTALSVSSVLIYPWLFSDALERKAFAATIGANPALGLIFGPAYDLSTTDGFNAWRSLALGGFIAALGAIFIVVKASRGQEDSGQAELLASGVSGRSSRLLTALVMAVICSTAIGIVSWVLTGLCGGDWASSALLAAGFTVSGWMFAAVAAVSSQIGADARAATTISVSLLGILFVLRGFLFSISAPTWTMWINPLGWIEETRPASGDHWWPLLIGVAFAVVVAAVGFALQSSRDFGQGLIPSRPGPPRGNVGTPLSLAFRLNRAPIMSWAVAFLGLGVVFGYFTRSVKDLLTSNPAMASIFASGAASPADLISAFVTTILSIVGIVVSVAGVQIVNRVRTEELDDRAEPVLATAVHRLRYLATNVGVALLATAVFLMIAGVVVGIFASTADIGITFGDALLQAVATIPAAWTVIAFAVAVLGARPATRPAIWLGVLVSFVMTVLGPSFKLPDWALGFSPFHHVPDVVVATPDWWGLLWIGLVALGFLAIGFVGFRRRDIP</sequence>
<feature type="transmembrane region" description="Helical" evidence="1">
    <location>
        <begin position="24"/>
        <end position="42"/>
    </location>
</feature>
<evidence type="ECO:0000313" key="3">
    <source>
        <dbReference type="Proteomes" id="UP000183180"/>
    </source>
</evidence>
<feature type="transmembrane region" description="Helical" evidence="1">
    <location>
        <begin position="162"/>
        <end position="182"/>
    </location>
</feature>
<organism evidence="2 3">
    <name type="scientific">Gordonia westfalica</name>
    <dbReference type="NCBI Taxonomy" id="158898"/>
    <lineage>
        <taxon>Bacteria</taxon>
        <taxon>Bacillati</taxon>
        <taxon>Actinomycetota</taxon>
        <taxon>Actinomycetes</taxon>
        <taxon>Mycobacteriales</taxon>
        <taxon>Gordoniaceae</taxon>
        <taxon>Gordonia</taxon>
    </lineage>
</organism>
<feature type="transmembrane region" description="Helical" evidence="1">
    <location>
        <begin position="503"/>
        <end position="524"/>
    </location>
</feature>
<protein>
    <submittedName>
        <fullName evidence="2">ABC-2 type transport system permease protein</fullName>
    </submittedName>
</protein>
<evidence type="ECO:0000313" key="2">
    <source>
        <dbReference type="EMBL" id="SDU28017.1"/>
    </source>
</evidence>
<name>A0A1H2H808_9ACTN</name>
<feature type="transmembrane region" description="Helical" evidence="1">
    <location>
        <begin position="460"/>
        <end position="478"/>
    </location>
</feature>
<dbReference type="STRING" id="158898.SAMN04488548_134322"/>
<keyword evidence="1" id="KW-0472">Membrane</keyword>
<evidence type="ECO:0000256" key="1">
    <source>
        <dbReference type="SAM" id="Phobius"/>
    </source>
</evidence>
<dbReference type="EMBL" id="FNLM01000034">
    <property type="protein sequence ID" value="SDU28017.1"/>
    <property type="molecule type" value="Genomic_DNA"/>
</dbReference>
<feature type="transmembrane region" description="Helical" evidence="1">
    <location>
        <begin position="395"/>
        <end position="417"/>
    </location>
</feature>
<keyword evidence="1" id="KW-0812">Transmembrane</keyword>
<feature type="transmembrane region" description="Helical" evidence="1">
    <location>
        <begin position="238"/>
        <end position="259"/>
    </location>
</feature>
<gene>
    <name evidence="2" type="ORF">SAMN04488548_134322</name>
</gene>
<keyword evidence="1" id="KW-1133">Transmembrane helix</keyword>
<feature type="transmembrane region" description="Helical" evidence="1">
    <location>
        <begin position="129"/>
        <end position="150"/>
    </location>
</feature>
<feature type="transmembrane region" description="Helical" evidence="1">
    <location>
        <begin position="429"/>
        <end position="453"/>
    </location>
</feature>
<feature type="transmembrane region" description="Helical" evidence="1">
    <location>
        <begin position="84"/>
        <end position="103"/>
    </location>
</feature>